<feature type="domain" description="DOG1" evidence="2">
    <location>
        <begin position="1"/>
        <end position="78"/>
    </location>
</feature>
<dbReference type="Gramene" id="VVA40981">
    <property type="protein sequence ID" value="VVA40981"/>
    <property type="gene ID" value="Prudul26B002202"/>
</dbReference>
<evidence type="ECO:0000259" key="2">
    <source>
        <dbReference type="PROSITE" id="PS51806"/>
    </source>
</evidence>
<feature type="non-terminal residue" evidence="3">
    <location>
        <position position="106"/>
    </location>
</feature>
<dbReference type="EMBL" id="CABIKO010001132">
    <property type="protein sequence ID" value="VVA40981.1"/>
    <property type="molecule type" value="Genomic_DNA"/>
</dbReference>
<gene>
    <name evidence="3" type="ORF">ALMOND_2B002202</name>
</gene>
<feature type="region of interest" description="Disordered" evidence="1">
    <location>
        <begin position="72"/>
        <end position="106"/>
    </location>
</feature>
<proteinExistence type="predicted"/>
<dbReference type="PANTHER" id="PTHR46354:SF7">
    <property type="entry name" value="PROTEIN DOG1-LIKE 1"/>
    <property type="match status" value="1"/>
</dbReference>
<evidence type="ECO:0000256" key="1">
    <source>
        <dbReference type="SAM" id="MobiDB-lite"/>
    </source>
</evidence>
<name>A0A5E4GN22_PRUDU</name>
<accession>A0A5E4GN22</accession>
<dbReference type="GO" id="GO:0043565">
    <property type="term" value="F:sequence-specific DNA binding"/>
    <property type="evidence" value="ECO:0007669"/>
    <property type="project" value="InterPro"/>
</dbReference>
<evidence type="ECO:0000313" key="3">
    <source>
        <dbReference type="EMBL" id="VVA40981.1"/>
    </source>
</evidence>
<sequence>MIAKGLIQLGEMNRDVEEALDEHGQAMVRILEEADQLRLSTVKELVNILTPLQAVDFLVAKRQLRPSSFLVPRKKRPTSSNETLLNLNAKAKSDNEYTAEASCPFE</sequence>
<evidence type="ECO:0000313" key="4">
    <source>
        <dbReference type="Proteomes" id="UP000327085"/>
    </source>
</evidence>
<dbReference type="Proteomes" id="UP000327085">
    <property type="component" value="Unassembled WGS sequence"/>
</dbReference>
<dbReference type="PROSITE" id="PS51806">
    <property type="entry name" value="DOG1"/>
    <property type="match status" value="1"/>
</dbReference>
<dbReference type="PANTHER" id="PTHR46354">
    <property type="entry name" value="DOG1 DOMAIN-CONTAINING PROTEIN"/>
    <property type="match status" value="1"/>
</dbReference>
<protein>
    <submittedName>
        <fullName evidence="3">PREDICTED: mRNAion factor</fullName>
    </submittedName>
</protein>
<dbReference type="InParanoid" id="A0A5E4GN22"/>
<dbReference type="GO" id="GO:0006351">
    <property type="term" value="P:DNA-templated transcription"/>
    <property type="evidence" value="ECO:0007669"/>
    <property type="project" value="InterPro"/>
</dbReference>
<organism evidence="3 4">
    <name type="scientific">Prunus dulcis</name>
    <name type="common">Almond</name>
    <name type="synonym">Amygdalus dulcis</name>
    <dbReference type="NCBI Taxonomy" id="3755"/>
    <lineage>
        <taxon>Eukaryota</taxon>
        <taxon>Viridiplantae</taxon>
        <taxon>Streptophyta</taxon>
        <taxon>Embryophyta</taxon>
        <taxon>Tracheophyta</taxon>
        <taxon>Spermatophyta</taxon>
        <taxon>Magnoliopsida</taxon>
        <taxon>eudicotyledons</taxon>
        <taxon>Gunneridae</taxon>
        <taxon>Pentapetalae</taxon>
        <taxon>rosids</taxon>
        <taxon>fabids</taxon>
        <taxon>Rosales</taxon>
        <taxon>Rosaceae</taxon>
        <taxon>Amygdaloideae</taxon>
        <taxon>Amygdaleae</taxon>
        <taxon>Prunus</taxon>
    </lineage>
</organism>
<reference evidence="4" key="1">
    <citation type="journal article" date="2020" name="Plant J.">
        <title>Transposons played a major role in the diversification between the closely related almond and peach genomes: results from the almond genome sequence.</title>
        <authorList>
            <person name="Alioto T."/>
            <person name="Alexiou K.G."/>
            <person name="Bardil A."/>
            <person name="Barteri F."/>
            <person name="Castanera R."/>
            <person name="Cruz F."/>
            <person name="Dhingra A."/>
            <person name="Duval H."/>
            <person name="Fernandez I Marti A."/>
            <person name="Frias L."/>
            <person name="Galan B."/>
            <person name="Garcia J.L."/>
            <person name="Howad W."/>
            <person name="Gomez-Garrido J."/>
            <person name="Gut M."/>
            <person name="Julca I."/>
            <person name="Morata J."/>
            <person name="Puigdomenech P."/>
            <person name="Ribeca P."/>
            <person name="Rubio Cabetas M.J."/>
            <person name="Vlasova A."/>
            <person name="Wirthensohn M."/>
            <person name="Garcia-Mas J."/>
            <person name="Gabaldon T."/>
            <person name="Casacuberta J.M."/>
            <person name="Arus P."/>
        </authorList>
    </citation>
    <scope>NUCLEOTIDE SEQUENCE [LARGE SCALE GENOMIC DNA]</scope>
    <source>
        <strain evidence="4">cv. Texas</strain>
    </source>
</reference>
<dbReference type="InterPro" id="IPR025422">
    <property type="entry name" value="TGA_domain"/>
</dbReference>
<dbReference type="InterPro" id="IPR051886">
    <property type="entry name" value="Seed_Dev/Stress_Resp_Reg"/>
</dbReference>
<dbReference type="AlphaFoldDB" id="A0A5E4GN22"/>